<protein>
    <recommendedName>
        <fullName evidence="1">PD-(D/E)XK endonuclease-like domain-containing protein</fullName>
    </recommendedName>
</protein>
<evidence type="ECO:0000313" key="2">
    <source>
        <dbReference type="EMBL" id="GAG77053.1"/>
    </source>
</evidence>
<reference evidence="2" key="1">
    <citation type="journal article" date="2014" name="Front. Microbiol.">
        <title>High frequency of phylogenetically diverse reductive dehalogenase-homologous genes in deep subseafloor sedimentary metagenomes.</title>
        <authorList>
            <person name="Kawai M."/>
            <person name="Futagami T."/>
            <person name="Toyoda A."/>
            <person name="Takaki Y."/>
            <person name="Nishi S."/>
            <person name="Hori S."/>
            <person name="Arai W."/>
            <person name="Tsubouchi T."/>
            <person name="Morono Y."/>
            <person name="Uchiyama I."/>
            <person name="Ito T."/>
            <person name="Fujiyama A."/>
            <person name="Inagaki F."/>
            <person name="Takami H."/>
        </authorList>
    </citation>
    <scope>NUCLEOTIDE SEQUENCE</scope>
    <source>
        <strain evidence="2">Expedition CK06-06</strain>
    </source>
</reference>
<dbReference type="EMBL" id="BART01016056">
    <property type="protein sequence ID" value="GAG77053.1"/>
    <property type="molecule type" value="Genomic_DNA"/>
</dbReference>
<feature type="domain" description="PD-(D/E)XK endonuclease-like" evidence="1">
    <location>
        <begin position="33"/>
        <end position="219"/>
    </location>
</feature>
<evidence type="ECO:0000259" key="1">
    <source>
        <dbReference type="Pfam" id="PF12705"/>
    </source>
</evidence>
<dbReference type="Pfam" id="PF12705">
    <property type="entry name" value="PDDEXK_1"/>
    <property type="match status" value="1"/>
</dbReference>
<sequence length="230" mass="26301">FSYKLETGEDMEIDYLTSIVSDAFNQLSQGMSYWSGKWQEECDPKDIRWGDDDSGKIKDDCINVIRAWREAVFPNYIPLAVEERFEIPYDLDGFTISGRIDLRCSTKHIDNILLDWKATEKSWPADRCHKEFSPYIYSLGYLALFDKLPAGFIFEVAATLKSGVKMESHLTKRSPEQIDKFFLHVIKPAFRMVTEGIFPAALAGWTCSDKYCGYHADICQAVKGAKSFVV</sequence>
<dbReference type="InterPro" id="IPR038726">
    <property type="entry name" value="PDDEXK_AddAB-type"/>
</dbReference>
<feature type="non-terminal residue" evidence="2">
    <location>
        <position position="1"/>
    </location>
</feature>
<dbReference type="AlphaFoldDB" id="X1AY71"/>
<comment type="caution">
    <text evidence="2">The sequence shown here is derived from an EMBL/GenBank/DDBJ whole genome shotgun (WGS) entry which is preliminary data.</text>
</comment>
<proteinExistence type="predicted"/>
<organism evidence="2">
    <name type="scientific">marine sediment metagenome</name>
    <dbReference type="NCBI Taxonomy" id="412755"/>
    <lineage>
        <taxon>unclassified sequences</taxon>
        <taxon>metagenomes</taxon>
        <taxon>ecological metagenomes</taxon>
    </lineage>
</organism>
<name>X1AY71_9ZZZZ</name>
<accession>X1AY71</accession>
<gene>
    <name evidence="2" type="ORF">S01H4_31004</name>
</gene>